<name>A0AA38TPX5_9ASTR</name>
<feature type="region of interest" description="Disordered" evidence="1">
    <location>
        <begin position="1"/>
        <end position="32"/>
    </location>
</feature>
<proteinExistence type="predicted"/>
<evidence type="ECO:0000313" key="2">
    <source>
        <dbReference type="EMBL" id="KAJ9564898.1"/>
    </source>
</evidence>
<evidence type="ECO:0008006" key="4">
    <source>
        <dbReference type="Google" id="ProtNLM"/>
    </source>
</evidence>
<keyword evidence="3" id="KW-1185">Reference proteome</keyword>
<evidence type="ECO:0000313" key="3">
    <source>
        <dbReference type="Proteomes" id="UP001172457"/>
    </source>
</evidence>
<sequence length="174" mass="20144">MGELPQQKVRRTSLSGKRPGRHCSKPPEFSGSDNPVDCMKWIREIEHAFRLNGCGKESKVTYPSHMLRGNTLQWCNITANNQNKIMMTRSCRPPSRKRLLTGRFEEEFRGFNKGNMLVREYLQLFLENLNLIGHVVLIVKEKIIVYLKGLPTDMLSMVRNAKASTLMRQLKKPR</sequence>
<gene>
    <name evidence="2" type="ORF">OSB04_000864</name>
</gene>
<evidence type="ECO:0000256" key="1">
    <source>
        <dbReference type="SAM" id="MobiDB-lite"/>
    </source>
</evidence>
<comment type="caution">
    <text evidence="2">The sequence shown here is derived from an EMBL/GenBank/DDBJ whole genome shotgun (WGS) entry which is preliminary data.</text>
</comment>
<organism evidence="2 3">
    <name type="scientific">Centaurea solstitialis</name>
    <name type="common">yellow star-thistle</name>
    <dbReference type="NCBI Taxonomy" id="347529"/>
    <lineage>
        <taxon>Eukaryota</taxon>
        <taxon>Viridiplantae</taxon>
        <taxon>Streptophyta</taxon>
        <taxon>Embryophyta</taxon>
        <taxon>Tracheophyta</taxon>
        <taxon>Spermatophyta</taxon>
        <taxon>Magnoliopsida</taxon>
        <taxon>eudicotyledons</taxon>
        <taxon>Gunneridae</taxon>
        <taxon>Pentapetalae</taxon>
        <taxon>asterids</taxon>
        <taxon>campanulids</taxon>
        <taxon>Asterales</taxon>
        <taxon>Asteraceae</taxon>
        <taxon>Carduoideae</taxon>
        <taxon>Cardueae</taxon>
        <taxon>Centaureinae</taxon>
        <taxon>Centaurea</taxon>
    </lineage>
</organism>
<accession>A0AA38TPX5</accession>
<dbReference type="AlphaFoldDB" id="A0AA38TPX5"/>
<dbReference type="Proteomes" id="UP001172457">
    <property type="component" value="Chromosome 1"/>
</dbReference>
<reference evidence="2" key="1">
    <citation type="submission" date="2023-03" db="EMBL/GenBank/DDBJ databases">
        <title>Chromosome-scale reference genome and RAD-based genetic map of yellow starthistle (Centaurea solstitialis) reveal putative structural variation and QTLs associated with invader traits.</title>
        <authorList>
            <person name="Reatini B."/>
            <person name="Cang F.A."/>
            <person name="Jiang Q."/>
            <person name="Mckibben M.T.W."/>
            <person name="Barker M.S."/>
            <person name="Rieseberg L.H."/>
            <person name="Dlugosch K.M."/>
        </authorList>
    </citation>
    <scope>NUCLEOTIDE SEQUENCE</scope>
    <source>
        <strain evidence="2">CAN-66</strain>
        <tissue evidence="2">Leaf</tissue>
    </source>
</reference>
<protein>
    <recommendedName>
        <fullName evidence="4">Retrotransposon gag domain-containing protein</fullName>
    </recommendedName>
</protein>
<dbReference type="EMBL" id="JARYMX010000001">
    <property type="protein sequence ID" value="KAJ9564898.1"/>
    <property type="molecule type" value="Genomic_DNA"/>
</dbReference>